<keyword evidence="1" id="KW-1133">Transmembrane helix</keyword>
<accession>A0A7W2M8P2</accession>
<dbReference type="InterPro" id="IPR036318">
    <property type="entry name" value="FAD-bd_PCMH-like_sf"/>
</dbReference>
<evidence type="ECO:0000256" key="1">
    <source>
        <dbReference type="SAM" id="Phobius"/>
    </source>
</evidence>
<dbReference type="GO" id="GO:0016899">
    <property type="term" value="F:oxidoreductase activity, acting on the CH-OH group of donors, oxygen as acceptor"/>
    <property type="evidence" value="ECO:0007669"/>
    <property type="project" value="InterPro"/>
</dbReference>
<dbReference type="PANTHER" id="PTHR43762:SF1">
    <property type="entry name" value="D-ARABINONO-1,4-LACTONE OXIDASE"/>
    <property type="match status" value="1"/>
</dbReference>
<evidence type="ECO:0000313" key="2">
    <source>
        <dbReference type="EMBL" id="MBA6154760.1"/>
    </source>
</evidence>
<dbReference type="AlphaFoldDB" id="A0A7W2M8P2"/>
<dbReference type="Proteomes" id="UP000541857">
    <property type="component" value="Unassembled WGS sequence"/>
</dbReference>
<organism evidence="2 3">
    <name type="scientific">Gelidibacter maritimus</name>
    <dbReference type="NCBI Taxonomy" id="2761487"/>
    <lineage>
        <taxon>Bacteria</taxon>
        <taxon>Pseudomonadati</taxon>
        <taxon>Bacteroidota</taxon>
        <taxon>Flavobacteriia</taxon>
        <taxon>Flavobacteriales</taxon>
        <taxon>Flavobacteriaceae</taxon>
        <taxon>Gelidibacter</taxon>
    </lineage>
</organism>
<feature type="transmembrane region" description="Helical" evidence="1">
    <location>
        <begin position="211"/>
        <end position="230"/>
    </location>
</feature>
<comment type="caution">
    <text evidence="2">The sequence shown here is derived from an EMBL/GenBank/DDBJ whole genome shotgun (WGS) entry which is preliminary data.</text>
</comment>
<evidence type="ECO:0000313" key="3">
    <source>
        <dbReference type="Proteomes" id="UP000541857"/>
    </source>
</evidence>
<dbReference type="RefSeq" id="WP_182207017.1">
    <property type="nucleotide sequence ID" value="NZ_JACGLT010000025.1"/>
</dbReference>
<reference evidence="2 3" key="1">
    <citation type="submission" date="2020-07" db="EMBL/GenBank/DDBJ databases">
        <title>Bacterium isolated from marine sediment.</title>
        <authorList>
            <person name="Shang D."/>
        </authorList>
    </citation>
    <scope>NUCLEOTIDE SEQUENCE [LARGE SCALE GENOMIC DNA]</scope>
    <source>
        <strain evidence="2 3">F6074</strain>
    </source>
</reference>
<dbReference type="EMBL" id="JACGLT010000025">
    <property type="protein sequence ID" value="MBA6154760.1"/>
    <property type="molecule type" value="Genomic_DNA"/>
</dbReference>
<sequence>MANTKSKLLTEWDTLHNNGPFPLKLLYQTKLEGERVMPKKLDRYNDVAKEIQNLIRDSHQAGEGFRAYGSAWSMNNIASHKDRMHFNGFMNLSMPIRANDCHPQNTYDPTNLFLFECGNTIKEVSETLAENGKSLKTTGASNGQTLAGCVSTGVHGSALDSGSVQDYVVGLNLIIGPNPNDNVYLEPKSKPALSDAFIQTLNARVIRDDDLFYAALVGLGSFGFIHGIVVEAEPVYLIKRYVKKISKSVAFELANTMDFKNSSFTIPGETDAQGKSNRPYHYKVFINQYSDEPDCVVEIMYKKPYREPYPDPFPVIKESLYRDLIHLFVKLAENLPKSIPWLVKRLKDTILPTVNEETTGMLKEIFWDAPYQGPAFACSFGIHHQDSEKAMQLLGKLTRDEGPIPGIFALRFVKQTKATLGFTKFPITCMIEIDGVLWKKTASIMSLEEYSRRMIQVLKANNISFTMHWGKSADWEFPGLVNHMFSGKKAEWIAQRQKLLSPEMQVLFSNAFLKTVGLDATA</sequence>
<keyword evidence="1" id="KW-0812">Transmembrane</keyword>
<keyword evidence="3" id="KW-1185">Reference proteome</keyword>
<dbReference type="PANTHER" id="PTHR43762">
    <property type="entry name" value="L-GULONOLACTONE OXIDASE"/>
    <property type="match status" value="1"/>
</dbReference>
<proteinExistence type="predicted"/>
<dbReference type="GO" id="GO:0050660">
    <property type="term" value="F:flavin adenine dinucleotide binding"/>
    <property type="evidence" value="ECO:0007669"/>
    <property type="project" value="InterPro"/>
</dbReference>
<keyword evidence="1" id="KW-0472">Membrane</keyword>
<gene>
    <name evidence="2" type="ORF">H3Z82_18725</name>
</gene>
<name>A0A7W2M8P2_9FLAO</name>
<dbReference type="SUPFAM" id="SSF56176">
    <property type="entry name" value="FAD-binding/transporter-associated domain-like"/>
    <property type="match status" value="1"/>
</dbReference>
<dbReference type="InterPro" id="IPR016169">
    <property type="entry name" value="FAD-bd_PCMH_sub2"/>
</dbReference>
<dbReference type="InterPro" id="IPR010031">
    <property type="entry name" value="FAD_lactone_oxidase-like"/>
</dbReference>
<protein>
    <submittedName>
        <fullName evidence="2">FAD-linked oxidase</fullName>
    </submittedName>
</protein>
<dbReference type="Gene3D" id="3.30.465.10">
    <property type="match status" value="1"/>
</dbReference>